<evidence type="ECO:0000256" key="1">
    <source>
        <dbReference type="SAM" id="Phobius"/>
    </source>
</evidence>
<protein>
    <submittedName>
        <fullName evidence="2">Uncharacterized protein</fullName>
    </submittedName>
</protein>
<gene>
    <name evidence="2" type="ORF">CUJ83_13735</name>
</gene>
<feature type="transmembrane region" description="Helical" evidence="1">
    <location>
        <begin position="12"/>
        <end position="33"/>
    </location>
</feature>
<keyword evidence="1" id="KW-0472">Membrane</keyword>
<dbReference type="AlphaFoldDB" id="A0AAP2RG98"/>
<dbReference type="EMBL" id="PGCK01000013">
    <property type="protein sequence ID" value="MCD1296060.1"/>
    <property type="molecule type" value="Genomic_DNA"/>
</dbReference>
<proteinExistence type="predicted"/>
<sequence length="403" mass="43481">MSNVRFRSSNSAVSTVIGAILVLGLIVSVIALFKVVYIPEMKKQAESDHMQNVLSDMMDHKSRIDAAAAIGRGIVTTNVEMGGGSIPLIDPGSSSGALGIDPSYGSLIITAYNQSGTNLGTDLTNMGSITYSSNNNYWLDQKYHYESGMLILSQAAGHKKLGDPCMSVRRDPGNSSNITVMMFPIRINDQASSVASTQNEMLTSTIFPENCVHREAYVNNVSISVTSIYAGEWESYFEEIFTGAGLVKNVNYSVVRIDDTVDATVYFGGENIRLHLYDTTTGSPGSSTAVTTSIGLVPELQPSTMKHKDNITVSLIAHVTNYGDSTANNVCPQVRYDLHTGNFEVYLISPPSPVSVNILPGETHDFIWVYNIYAGSNGYADFNITASGSNTGSISRIVRLDCV</sequence>
<comment type="caution">
    <text evidence="2">The sequence shown here is derived from an EMBL/GenBank/DDBJ whole genome shotgun (WGS) entry which is preliminary data.</text>
</comment>
<evidence type="ECO:0000313" key="2">
    <source>
        <dbReference type="EMBL" id="MCD1296060.1"/>
    </source>
</evidence>
<keyword evidence="1" id="KW-1133">Transmembrane helix</keyword>
<dbReference type="Proteomes" id="UP001320159">
    <property type="component" value="Unassembled WGS sequence"/>
</dbReference>
<dbReference type="Pfam" id="PF23960">
    <property type="entry name" value="DUF7289"/>
    <property type="match status" value="1"/>
</dbReference>
<reference evidence="2 3" key="1">
    <citation type="submission" date="2017-11" db="EMBL/GenBank/DDBJ databases">
        <title>Isolation and Characterization of Family Methanocellaceae Species from Potential Methane Hydrate Area Offshore Southwestern Taiwan.</title>
        <authorList>
            <person name="Zhang W.-L."/>
            <person name="Chen W.-C."/>
            <person name="Lai M.-C."/>
            <person name="Chen S.-C."/>
        </authorList>
    </citation>
    <scope>NUCLEOTIDE SEQUENCE [LARGE SCALE GENOMIC DNA]</scope>
    <source>
        <strain evidence="2 3">CWC-04</strain>
    </source>
</reference>
<accession>A0AAP2RG98</accession>
<dbReference type="RefSeq" id="WP_230742923.1">
    <property type="nucleotide sequence ID" value="NZ_PGCK01000013.1"/>
</dbReference>
<keyword evidence="3" id="KW-1185">Reference proteome</keyword>
<evidence type="ECO:0000313" key="3">
    <source>
        <dbReference type="Proteomes" id="UP001320159"/>
    </source>
</evidence>
<keyword evidence="1" id="KW-0812">Transmembrane</keyword>
<organism evidence="2 3">
    <name type="scientific">Methanooceanicella nereidis</name>
    <dbReference type="NCBI Taxonomy" id="2052831"/>
    <lineage>
        <taxon>Archaea</taxon>
        <taxon>Methanobacteriati</taxon>
        <taxon>Methanobacteriota</taxon>
        <taxon>Stenosarchaea group</taxon>
        <taxon>Methanomicrobia</taxon>
        <taxon>Methanocellales</taxon>
        <taxon>Methanocellaceae</taxon>
        <taxon>Methanooceanicella</taxon>
    </lineage>
</organism>
<dbReference type="InterPro" id="IPR055713">
    <property type="entry name" value="DUF7289"/>
</dbReference>
<name>A0AAP2RG98_9EURY</name>